<dbReference type="Proteomes" id="UP000007721">
    <property type="component" value="Chromosome"/>
</dbReference>
<proteinExistence type="inferred from homology"/>
<dbReference type="OrthoDB" id="3252676at2"/>
<dbReference type="InterPro" id="IPR005119">
    <property type="entry name" value="LysR_subst-bd"/>
</dbReference>
<dbReference type="EMBL" id="CP001390">
    <property type="protein sequence ID" value="ACM19694.1"/>
    <property type="molecule type" value="Genomic_DNA"/>
</dbReference>
<dbReference type="GO" id="GO:0000976">
    <property type="term" value="F:transcription cis-regulatory region binding"/>
    <property type="evidence" value="ECO:0007669"/>
    <property type="project" value="TreeGrafter"/>
</dbReference>
<dbReference type="STRING" id="316067.Geob_1334"/>
<dbReference type="eggNOG" id="COG0583">
    <property type="taxonomic scope" value="Bacteria"/>
</dbReference>
<dbReference type="InterPro" id="IPR036388">
    <property type="entry name" value="WH-like_DNA-bd_sf"/>
</dbReference>
<name>B9M4G8_GEODF</name>
<dbReference type="InterPro" id="IPR000847">
    <property type="entry name" value="LysR_HTH_N"/>
</dbReference>
<keyword evidence="3" id="KW-0238">DNA-binding</keyword>
<evidence type="ECO:0000256" key="1">
    <source>
        <dbReference type="ARBA" id="ARBA00009437"/>
    </source>
</evidence>
<dbReference type="PROSITE" id="PS50931">
    <property type="entry name" value="HTH_LYSR"/>
    <property type="match status" value="1"/>
</dbReference>
<comment type="similarity">
    <text evidence="1">Belongs to the LysR transcriptional regulatory family.</text>
</comment>
<sequence length="312" mass="34596">MDFTYLKTLLVLAKVGSFSKAALNLCVTQSAVSRRIQALEEHYGQLLLERSGPVLKPTPAGLILLEKAQQVLNIEREILEEFQAQKGRRKISFCCTFPFGTSYLPGILKDFMANHSETSDLKFVFEMPETALQGLKEGIFDLALIEYCEDLNLGAFKAYSLPEDEMIFVSSPKLGLSTPSIDIELLLGERLYCKKAGCCARRFLDKSMLGLGKNSSDFANTVFFDDIPFIINEVVAGQGITFISRSMVAKYLEEGSLVAHHATGFASARARNLVLNEQHKIDPILLDFILGIYRALDVDPPESLATDHLTVS</sequence>
<dbReference type="HOGENOM" id="CLU_039613_6_1_7"/>
<evidence type="ECO:0000259" key="5">
    <source>
        <dbReference type="PROSITE" id="PS50931"/>
    </source>
</evidence>
<evidence type="ECO:0000313" key="7">
    <source>
        <dbReference type="Proteomes" id="UP000007721"/>
    </source>
</evidence>
<evidence type="ECO:0000256" key="3">
    <source>
        <dbReference type="ARBA" id="ARBA00023125"/>
    </source>
</evidence>
<dbReference type="CDD" id="cd05466">
    <property type="entry name" value="PBP2_LTTR_substrate"/>
    <property type="match status" value="1"/>
</dbReference>
<dbReference type="KEGG" id="geo:Geob_1334"/>
<dbReference type="PANTHER" id="PTHR30126">
    <property type="entry name" value="HTH-TYPE TRANSCRIPTIONAL REGULATOR"/>
    <property type="match status" value="1"/>
</dbReference>
<dbReference type="RefSeq" id="WP_012646423.1">
    <property type="nucleotide sequence ID" value="NC_011979.1"/>
</dbReference>
<dbReference type="Pfam" id="PF03466">
    <property type="entry name" value="LysR_substrate"/>
    <property type="match status" value="1"/>
</dbReference>
<dbReference type="PRINTS" id="PR00039">
    <property type="entry name" value="HTHLYSR"/>
</dbReference>
<evidence type="ECO:0000256" key="2">
    <source>
        <dbReference type="ARBA" id="ARBA00023015"/>
    </source>
</evidence>
<dbReference type="Gene3D" id="3.40.190.10">
    <property type="entry name" value="Periplasmic binding protein-like II"/>
    <property type="match status" value="2"/>
</dbReference>
<evidence type="ECO:0000256" key="4">
    <source>
        <dbReference type="ARBA" id="ARBA00023163"/>
    </source>
</evidence>
<protein>
    <submittedName>
        <fullName evidence="6">Helix-turn-helix transcriptional regulator, LysR family</fullName>
    </submittedName>
</protein>
<dbReference type="SUPFAM" id="SSF46785">
    <property type="entry name" value="Winged helix' DNA-binding domain"/>
    <property type="match status" value="1"/>
</dbReference>
<gene>
    <name evidence="6" type="ordered locus">Geob_1334</name>
</gene>
<dbReference type="PANTHER" id="PTHR30126:SF91">
    <property type="entry name" value="LYSR FAMILY TRANSCRIPTIONAL REGULATOR"/>
    <property type="match status" value="1"/>
</dbReference>
<keyword evidence="7" id="KW-1185">Reference proteome</keyword>
<dbReference type="InterPro" id="IPR036390">
    <property type="entry name" value="WH_DNA-bd_sf"/>
</dbReference>
<dbReference type="NCBIfam" id="NF041036">
    <property type="entry name" value="decaheme_TF"/>
    <property type="match status" value="1"/>
</dbReference>
<dbReference type="GO" id="GO:0003700">
    <property type="term" value="F:DNA-binding transcription factor activity"/>
    <property type="evidence" value="ECO:0007669"/>
    <property type="project" value="InterPro"/>
</dbReference>
<dbReference type="Gene3D" id="1.10.10.10">
    <property type="entry name" value="Winged helix-like DNA-binding domain superfamily/Winged helix DNA-binding domain"/>
    <property type="match status" value="1"/>
</dbReference>
<accession>B9M4G8</accession>
<dbReference type="Pfam" id="PF00126">
    <property type="entry name" value="HTH_1"/>
    <property type="match status" value="1"/>
</dbReference>
<dbReference type="SUPFAM" id="SSF53850">
    <property type="entry name" value="Periplasmic binding protein-like II"/>
    <property type="match status" value="1"/>
</dbReference>
<feature type="domain" description="HTH lysR-type" evidence="5">
    <location>
        <begin position="1"/>
        <end position="58"/>
    </location>
</feature>
<organism evidence="6 7">
    <name type="scientific">Geotalea daltonii (strain DSM 22248 / JCM 15807 / FRC-32)</name>
    <name type="common">Geobacter daltonii</name>
    <dbReference type="NCBI Taxonomy" id="316067"/>
    <lineage>
        <taxon>Bacteria</taxon>
        <taxon>Pseudomonadati</taxon>
        <taxon>Thermodesulfobacteriota</taxon>
        <taxon>Desulfuromonadia</taxon>
        <taxon>Geobacterales</taxon>
        <taxon>Geobacteraceae</taxon>
        <taxon>Geotalea</taxon>
    </lineage>
</organism>
<evidence type="ECO:0000313" key="6">
    <source>
        <dbReference type="EMBL" id="ACM19694.1"/>
    </source>
</evidence>
<reference evidence="6 7" key="1">
    <citation type="submission" date="2009-01" db="EMBL/GenBank/DDBJ databases">
        <title>Complete sequence of Geobacter sp. FRC-32.</title>
        <authorList>
            <consortium name="US DOE Joint Genome Institute"/>
            <person name="Lucas S."/>
            <person name="Copeland A."/>
            <person name="Lapidus A."/>
            <person name="Glavina del Rio T."/>
            <person name="Dalin E."/>
            <person name="Tice H."/>
            <person name="Bruce D."/>
            <person name="Goodwin L."/>
            <person name="Pitluck S."/>
            <person name="Saunders E."/>
            <person name="Brettin T."/>
            <person name="Detter J.C."/>
            <person name="Han C."/>
            <person name="Larimer F."/>
            <person name="Land M."/>
            <person name="Hauser L."/>
            <person name="Kyrpides N."/>
            <person name="Ovchinnikova G."/>
            <person name="Kostka J."/>
            <person name="Richardson P."/>
        </authorList>
    </citation>
    <scope>NUCLEOTIDE SEQUENCE [LARGE SCALE GENOMIC DNA]</scope>
    <source>
        <strain evidence="7">DSM 22248 / JCM 15807 / FRC-32</strain>
    </source>
</reference>
<keyword evidence="2" id="KW-0805">Transcription regulation</keyword>
<keyword evidence="4" id="KW-0804">Transcription</keyword>
<dbReference type="AlphaFoldDB" id="B9M4G8"/>